<keyword evidence="3 12" id="KW-0285">Flavoprotein</keyword>
<evidence type="ECO:0000256" key="7">
    <source>
        <dbReference type="ARBA" id="ARBA00022946"/>
    </source>
</evidence>
<feature type="domain" description="FAD-binding" evidence="13">
    <location>
        <begin position="14"/>
        <end position="285"/>
    </location>
</feature>
<evidence type="ECO:0000256" key="10">
    <source>
        <dbReference type="ARBA" id="ARBA00023128"/>
    </source>
</evidence>
<dbReference type="HAMAP" id="MF_03193">
    <property type="entry name" value="COQ6_monooxygenase"/>
    <property type="match status" value="1"/>
</dbReference>
<dbReference type="GO" id="GO:0031314">
    <property type="term" value="C:extrinsic component of mitochondrial inner membrane"/>
    <property type="evidence" value="ECO:0007669"/>
    <property type="project" value="UniProtKB-UniRule"/>
</dbReference>
<dbReference type="NCBIfam" id="TIGR01988">
    <property type="entry name" value="Ubi-OHases"/>
    <property type="match status" value="1"/>
</dbReference>
<comment type="pathway">
    <text evidence="12">Cofactor biosynthesis; ubiquinone biosynthesis.</text>
</comment>
<evidence type="ECO:0000256" key="1">
    <source>
        <dbReference type="ARBA" id="ARBA00001974"/>
    </source>
</evidence>
<comment type="function">
    <text evidence="12">FAD-dependent monooxygenase required for two non-consecutive steps during ubiquinone biosynthesis. Required for the C5-ring hydroxylation during ubiquinone biosynthesis by catalyzing the hydroxylation of 4-hydroxy-3-(all-trans-polyprenyl)benzoic acid to 3,4-dihydroxy-5-(all-trans-polyprenyl)benzoic acid. Also acts downstream of coq4, for the C1-hydroxylation during ubiquinone biosynthesis by catalyzing the hydroxylation of 2-methoxy-6-(all-trans-polyprenyl)phenol to 2-methoxy-6-(all-trans-polyprenyl)benzene-1,4-diol. The electrons required for the hydroxylation reaction are funneled indirectly to coq6 from NADPH via a ferredoxin/ferredoxin reductase system.</text>
</comment>
<feature type="domain" description="FAD-binding" evidence="13">
    <location>
        <begin position="328"/>
        <end position="391"/>
    </location>
</feature>
<dbReference type="InterPro" id="IPR018168">
    <property type="entry name" value="Ubi_Hdrlase_CS"/>
</dbReference>
<dbReference type="PROSITE" id="PS51257">
    <property type="entry name" value="PROKAR_LIPOPROTEIN"/>
    <property type="match status" value="1"/>
</dbReference>
<comment type="subcellular location">
    <subcellularLocation>
        <location evidence="12">Mitochondrion inner membrane</location>
        <topology evidence="12">Peripheral membrane protein</topology>
        <orientation evidence="12">Matrix side</orientation>
    </subcellularLocation>
</comment>
<organism evidence="14">
    <name type="scientific">Clastoptera arizonana</name>
    <name type="common">Arizona spittle bug</name>
    <dbReference type="NCBI Taxonomy" id="38151"/>
    <lineage>
        <taxon>Eukaryota</taxon>
        <taxon>Metazoa</taxon>
        <taxon>Ecdysozoa</taxon>
        <taxon>Arthropoda</taxon>
        <taxon>Hexapoda</taxon>
        <taxon>Insecta</taxon>
        <taxon>Pterygota</taxon>
        <taxon>Neoptera</taxon>
        <taxon>Paraneoptera</taxon>
        <taxon>Hemiptera</taxon>
        <taxon>Auchenorrhyncha</taxon>
        <taxon>Cercopoidea</taxon>
        <taxon>Clastopteridae</taxon>
        <taxon>Clastoptera</taxon>
    </lineage>
</organism>
<evidence type="ECO:0000256" key="12">
    <source>
        <dbReference type="HAMAP-Rule" id="MF_03193"/>
    </source>
</evidence>
<evidence type="ECO:0000256" key="8">
    <source>
        <dbReference type="ARBA" id="ARBA00023002"/>
    </source>
</evidence>
<comment type="subunit">
    <text evidence="12">Component of a multi-subunit COQ enzyme complex.</text>
</comment>
<dbReference type="GO" id="GO:0016712">
    <property type="term" value="F:oxidoreductase activity, acting on paired donors, with incorporation or reduction of molecular oxygen, reduced flavin or flavoprotein as one donor, and incorporation of one atom of oxygen"/>
    <property type="evidence" value="ECO:0007669"/>
    <property type="project" value="UniProtKB-UniRule"/>
</dbReference>
<dbReference type="EC" id="1.14.15.45" evidence="12"/>
<dbReference type="InterPro" id="IPR051205">
    <property type="entry name" value="UbiH/COQ6_monooxygenase"/>
</dbReference>
<protein>
    <recommendedName>
        <fullName evidence="12">Ubiquinone biosynthesis monooxygenase COQ6, mitochondrial</fullName>
        <ecNumber evidence="12">1.14.15.45</ecNumber>
    </recommendedName>
    <alternativeName>
        <fullName evidence="12">2-methoxy-6-polyprenolphenol 4-hydroxylase</fullName>
        <ecNumber evidence="12">1.14.15.46</ecNumber>
    </alternativeName>
</protein>
<dbReference type="EC" id="1.14.15.46" evidence="12"/>
<reference evidence="14" key="1">
    <citation type="submission" date="2015-12" db="EMBL/GenBank/DDBJ databases">
        <title>De novo transcriptome assembly of four potential Pierce s Disease insect vectors from Arizona vineyards.</title>
        <authorList>
            <person name="Tassone E.E."/>
        </authorList>
    </citation>
    <scope>NUCLEOTIDE SEQUENCE</scope>
</reference>
<evidence type="ECO:0000256" key="9">
    <source>
        <dbReference type="ARBA" id="ARBA00023033"/>
    </source>
</evidence>
<dbReference type="InterPro" id="IPR010971">
    <property type="entry name" value="UbiH/COQ6"/>
</dbReference>
<dbReference type="PANTHER" id="PTHR43876:SF7">
    <property type="entry name" value="UBIQUINONE BIOSYNTHESIS MONOOXYGENASE COQ6, MITOCHONDRIAL"/>
    <property type="match status" value="1"/>
</dbReference>
<evidence type="ECO:0000259" key="13">
    <source>
        <dbReference type="Pfam" id="PF01494"/>
    </source>
</evidence>
<sequence length="443" mass="48822">MFNKGLKSNTLKHVDIIISGGGMVGTTLAACLGRNPLLKNRKVVLLEANSKSKWQFKPNHYSNRVSSINQNTVNLMKYIGAWKHMLDCRVKSVSSMKVWDSAGALVHFKETLPGCPLSYIVENDVLLAAVNKELETISNVTVLHESKIKSYKLPSENDSFVQITLDDGTDYSCNLLIGADGANSQVRKEMGTQYLGWNYDQAGIVATLYLNKNLKNDTAWQRFISTGPVAILPLTDEMSSLVWSTTKEKAKQLVALTNDEFVNALNSALKEEHVNPMTIDSIRKCTDAVISKILLSKDKTPPSPPLVTNVENGSRVAFPFSFGHSVSYVKPSVALVGDAAHKIHPLAGQGVNLGFGDIACLLEKLTISIQNGFPLGHITALREYESERQTHNVATMLTVDCMAKVYTSNNPLLLTLGNIAIHMVNYVPYLKVRLIKDIYDQKV</sequence>
<evidence type="ECO:0000313" key="14">
    <source>
        <dbReference type="EMBL" id="JAS25447.1"/>
    </source>
</evidence>
<dbReference type="UniPathway" id="UPA00232"/>
<keyword evidence="8 12" id="KW-0560">Oxidoreductase</keyword>
<comment type="catalytic activity">
    <reaction evidence="12">
        <text>a 2-methoxy-6-(all-trans-polyprenyl)phenol + 2 reduced [2Fe-2S]-[ferredoxin] + O2 + 2 H(+) = a 2-methoxy-6-(all-trans-polyprenyl)benzene-1,4-diol + 2 oxidized [2Fe-2S]-[ferredoxin] + H2O</text>
        <dbReference type="Rhea" id="RHEA:81183"/>
        <dbReference type="Rhea" id="RHEA-COMP:9551"/>
        <dbReference type="Rhea" id="RHEA-COMP:10000"/>
        <dbReference type="Rhea" id="RHEA-COMP:10001"/>
        <dbReference type="Rhea" id="RHEA-COMP:10858"/>
        <dbReference type="ChEBI" id="CHEBI:15377"/>
        <dbReference type="ChEBI" id="CHEBI:15378"/>
        <dbReference type="ChEBI" id="CHEBI:15379"/>
        <dbReference type="ChEBI" id="CHEBI:33737"/>
        <dbReference type="ChEBI" id="CHEBI:33738"/>
        <dbReference type="ChEBI" id="CHEBI:62731"/>
        <dbReference type="ChEBI" id="CHEBI:84166"/>
        <dbReference type="EC" id="1.14.15.46"/>
    </reaction>
</comment>
<keyword evidence="6 12" id="KW-0274">FAD</keyword>
<dbReference type="Pfam" id="PF01494">
    <property type="entry name" value="FAD_binding_3"/>
    <property type="match status" value="2"/>
</dbReference>
<keyword evidence="10 12" id="KW-0496">Mitochondrion</keyword>
<keyword evidence="4 12" id="KW-0831">Ubiquinone biosynthesis</keyword>
<keyword evidence="9 12" id="KW-0503">Monooxygenase</keyword>
<dbReference type="PANTHER" id="PTHR43876">
    <property type="entry name" value="UBIQUINONE BIOSYNTHESIS MONOOXYGENASE COQ6, MITOCHONDRIAL"/>
    <property type="match status" value="1"/>
</dbReference>
<dbReference type="AlphaFoldDB" id="A0A1B6DIG9"/>
<comment type="similarity">
    <text evidence="2 12">Belongs to the UbiH/COQ6 family.</text>
</comment>
<evidence type="ECO:0000256" key="5">
    <source>
        <dbReference type="ARBA" id="ARBA00022792"/>
    </source>
</evidence>
<name>A0A1B6DIG9_9HEMI</name>
<dbReference type="InterPro" id="IPR000689">
    <property type="entry name" value="UbQ_mOase_COQ6"/>
</dbReference>
<dbReference type="SUPFAM" id="SSF51905">
    <property type="entry name" value="FAD/NAD(P)-binding domain"/>
    <property type="match status" value="1"/>
</dbReference>
<dbReference type="GO" id="GO:0106364">
    <property type="term" value="F:4-hydroxy-3-all-trans-polyprenylbenzoate oxygenase activity"/>
    <property type="evidence" value="ECO:0007669"/>
    <property type="project" value="UniProtKB-EC"/>
</dbReference>
<comment type="catalytic activity">
    <reaction evidence="12">
        <text>a 4-hydroxy-3-(all-trans-polyprenyl)benzoate + 2 reduced [2Fe-2S]-[ferredoxin] + O2 + 2 H(+) = a 3,4-dihydroxy-5-(all-trans-polyprenyl)benzoate + 2 oxidized [2Fe-2S]-[ferredoxin] + H2O</text>
        <dbReference type="Rhea" id="RHEA:81195"/>
        <dbReference type="Rhea" id="RHEA-COMP:9514"/>
        <dbReference type="Rhea" id="RHEA-COMP:10000"/>
        <dbReference type="Rhea" id="RHEA-COMP:10001"/>
        <dbReference type="Rhea" id="RHEA-COMP:10930"/>
        <dbReference type="ChEBI" id="CHEBI:15377"/>
        <dbReference type="ChEBI" id="CHEBI:15378"/>
        <dbReference type="ChEBI" id="CHEBI:15379"/>
        <dbReference type="ChEBI" id="CHEBI:33737"/>
        <dbReference type="ChEBI" id="CHEBI:33738"/>
        <dbReference type="ChEBI" id="CHEBI:64694"/>
        <dbReference type="ChEBI" id="CHEBI:78396"/>
        <dbReference type="EC" id="1.14.15.45"/>
    </reaction>
</comment>
<evidence type="ECO:0000256" key="3">
    <source>
        <dbReference type="ARBA" id="ARBA00022630"/>
    </source>
</evidence>
<keyword evidence="11 12" id="KW-0472">Membrane</keyword>
<evidence type="ECO:0000256" key="6">
    <source>
        <dbReference type="ARBA" id="ARBA00022827"/>
    </source>
</evidence>
<proteinExistence type="inferred from homology"/>
<dbReference type="GO" id="GO:0120538">
    <property type="term" value="F:2-methoxy-6-polyprenolphenol 4-hydroxylase activity"/>
    <property type="evidence" value="ECO:0007669"/>
    <property type="project" value="UniProtKB-EC"/>
</dbReference>
<dbReference type="InterPro" id="IPR036188">
    <property type="entry name" value="FAD/NAD-bd_sf"/>
</dbReference>
<gene>
    <name evidence="12" type="primary">coq6</name>
    <name evidence="14" type="ORF">g.16699</name>
</gene>
<dbReference type="GO" id="GO:0071949">
    <property type="term" value="F:FAD binding"/>
    <property type="evidence" value="ECO:0007669"/>
    <property type="project" value="InterPro"/>
</dbReference>
<evidence type="ECO:0000256" key="4">
    <source>
        <dbReference type="ARBA" id="ARBA00022688"/>
    </source>
</evidence>
<dbReference type="FunFam" id="3.50.50.60:FF:000086">
    <property type="entry name" value="Ubiquinone biosynthesis monooxygenase COQ6, mitochondrial"/>
    <property type="match status" value="1"/>
</dbReference>
<dbReference type="Gene3D" id="3.50.50.60">
    <property type="entry name" value="FAD/NAD(P)-binding domain"/>
    <property type="match status" value="2"/>
</dbReference>
<dbReference type="EMBL" id="GEDC01011851">
    <property type="protein sequence ID" value="JAS25447.1"/>
    <property type="molecule type" value="Transcribed_RNA"/>
</dbReference>
<comment type="cofactor">
    <cofactor evidence="1 12">
        <name>FAD</name>
        <dbReference type="ChEBI" id="CHEBI:57692"/>
    </cofactor>
</comment>
<accession>A0A1B6DIG9</accession>
<dbReference type="PROSITE" id="PS01304">
    <property type="entry name" value="UBIH"/>
    <property type="match status" value="1"/>
</dbReference>
<keyword evidence="7" id="KW-0809">Transit peptide</keyword>
<evidence type="ECO:0000256" key="2">
    <source>
        <dbReference type="ARBA" id="ARBA00005349"/>
    </source>
</evidence>
<dbReference type="PRINTS" id="PR00420">
    <property type="entry name" value="RNGMNOXGNASE"/>
</dbReference>
<evidence type="ECO:0000256" key="11">
    <source>
        <dbReference type="ARBA" id="ARBA00023136"/>
    </source>
</evidence>
<keyword evidence="5 12" id="KW-0999">Mitochondrion inner membrane</keyword>
<dbReference type="InterPro" id="IPR002938">
    <property type="entry name" value="FAD-bd"/>
</dbReference>